<dbReference type="InterPro" id="IPR053174">
    <property type="entry name" value="LpxI"/>
</dbReference>
<dbReference type="Pfam" id="PF06230">
    <property type="entry name" value="LpxI_C"/>
    <property type="match status" value="1"/>
</dbReference>
<dbReference type="Pfam" id="PF17930">
    <property type="entry name" value="LpxI_N"/>
    <property type="match status" value="1"/>
</dbReference>
<dbReference type="InterPro" id="IPR041255">
    <property type="entry name" value="LpxI_N"/>
</dbReference>
<feature type="domain" description="LpxI N-terminal" evidence="3">
    <location>
        <begin position="34"/>
        <end position="160"/>
    </location>
</feature>
<evidence type="ECO:0000259" key="2">
    <source>
        <dbReference type="Pfam" id="PF06230"/>
    </source>
</evidence>
<dbReference type="PANTHER" id="PTHR39962">
    <property type="entry name" value="BLL4848 PROTEIN"/>
    <property type="match status" value="1"/>
</dbReference>
<dbReference type="EMBL" id="CP062222">
    <property type="protein sequence ID" value="QTC92597.1"/>
    <property type="molecule type" value="Genomic_DNA"/>
</dbReference>
<name>A0A975C491_9CAUL</name>
<dbReference type="Gene3D" id="3.40.50.20">
    <property type="match status" value="1"/>
</dbReference>
<evidence type="ECO:0000256" key="1">
    <source>
        <dbReference type="SAM" id="MobiDB-lite"/>
    </source>
</evidence>
<dbReference type="PANTHER" id="PTHR39962:SF1">
    <property type="entry name" value="LPXI FAMILY PROTEIN"/>
    <property type="match status" value="1"/>
</dbReference>
<gene>
    <name evidence="4" type="primary">lpxI</name>
    <name evidence="4" type="ORF">IFJ75_06940</name>
</gene>
<dbReference type="Gene3D" id="3.40.140.80">
    <property type="match status" value="1"/>
</dbReference>
<sequence length="312" mass="31791">MPTCPRSWRSSPSSATAASGRSVSQASKTVSAPKLGLIAGGGALPLAIAARCEAEDRPLFVIRLTGFADPHLVRYPGAEIGMAELGKALAALKAAGCKAVCFAGTVNRPDFKSLKPDLKGATLLPGIIAAATRGDDALLRKILSVFENEGYAVEGADDILGGETLEPGALGAVSPTEDQLADLRKALHVAEKAGELDIGQGAVVCDGLVLAVEAQEGTDAMLTRVAGLPADLRGAAGALKGALGKAPKPIQDLRVDMPVIGTRTLELAHAAGLAGVGGVAGKLILIDRPALIETANRLGLFVWGEDRSGDRS</sequence>
<dbReference type="GO" id="GO:0016787">
    <property type="term" value="F:hydrolase activity"/>
    <property type="evidence" value="ECO:0007669"/>
    <property type="project" value="UniProtKB-KW"/>
</dbReference>
<proteinExistence type="predicted"/>
<reference evidence="4" key="1">
    <citation type="submission" date="2020-09" db="EMBL/GenBank/DDBJ databases">
        <title>Brevundimonas sp. LVF2 isolated from a puddle in Goettingen, Germany.</title>
        <authorList>
            <person name="Friedrich I."/>
            <person name="Klassen A."/>
            <person name="Hannes N."/>
            <person name="Schneider D."/>
            <person name="Hertel R."/>
            <person name="Daniel R."/>
        </authorList>
    </citation>
    <scope>NUCLEOTIDE SEQUENCE</scope>
    <source>
        <strain evidence="4">LVF2</strain>
    </source>
</reference>
<evidence type="ECO:0000313" key="5">
    <source>
        <dbReference type="Proteomes" id="UP000663918"/>
    </source>
</evidence>
<feature type="domain" description="LpxI C-terminal" evidence="2">
    <location>
        <begin position="167"/>
        <end position="303"/>
    </location>
</feature>
<keyword evidence="5" id="KW-1185">Reference proteome</keyword>
<dbReference type="KEGG" id="bgoe:IFJ75_06940"/>
<organism evidence="4 5">
    <name type="scientific">Brevundimonas goettingensis</name>
    <dbReference type="NCBI Taxonomy" id="2774190"/>
    <lineage>
        <taxon>Bacteria</taxon>
        <taxon>Pseudomonadati</taxon>
        <taxon>Pseudomonadota</taxon>
        <taxon>Alphaproteobacteria</taxon>
        <taxon>Caulobacterales</taxon>
        <taxon>Caulobacteraceae</taxon>
        <taxon>Brevundimonas</taxon>
    </lineage>
</organism>
<keyword evidence="4" id="KW-0378">Hydrolase</keyword>
<dbReference type="NCBIfam" id="NF047836">
    <property type="entry name" value="UDPdiagluDHLpxI"/>
    <property type="match status" value="1"/>
</dbReference>
<dbReference type="EC" id="3.6.1.54" evidence="4"/>
<feature type="compositionally biased region" description="Polar residues" evidence="1">
    <location>
        <begin position="8"/>
        <end position="23"/>
    </location>
</feature>
<accession>A0A975C491</accession>
<evidence type="ECO:0000259" key="3">
    <source>
        <dbReference type="Pfam" id="PF17930"/>
    </source>
</evidence>
<dbReference type="InterPro" id="IPR010415">
    <property type="entry name" value="LpxI_C"/>
</dbReference>
<protein>
    <submittedName>
        <fullName evidence="4">UDP-2,3-diacylglucosamine diphosphatase LpxI</fullName>
        <ecNumber evidence="4">3.6.1.54</ecNumber>
    </submittedName>
</protein>
<dbReference type="AlphaFoldDB" id="A0A975C491"/>
<dbReference type="InterPro" id="IPR043167">
    <property type="entry name" value="LpxI_C_sf"/>
</dbReference>
<feature type="region of interest" description="Disordered" evidence="1">
    <location>
        <begin position="1"/>
        <end position="23"/>
    </location>
</feature>
<evidence type="ECO:0000313" key="4">
    <source>
        <dbReference type="EMBL" id="QTC92597.1"/>
    </source>
</evidence>
<dbReference type="Proteomes" id="UP000663918">
    <property type="component" value="Chromosome"/>
</dbReference>